<dbReference type="Proteomes" id="UP000243180">
    <property type="component" value="Chromosome"/>
</dbReference>
<dbReference type="InterPro" id="IPR002725">
    <property type="entry name" value="YgjP-like_metallopeptidase"/>
</dbReference>
<dbReference type="Gene3D" id="3.30.2010.10">
    <property type="entry name" value="Metalloproteases ('zincins'), catalytic domain"/>
    <property type="match status" value="1"/>
</dbReference>
<evidence type="ECO:0000313" key="2">
    <source>
        <dbReference type="EMBL" id="BAV33736.1"/>
    </source>
</evidence>
<dbReference type="KEGG" id="slim:SCL_1425"/>
<proteinExistence type="predicted"/>
<organism evidence="2 3">
    <name type="scientific">Sulfuricaulis limicola</name>
    <dbReference type="NCBI Taxonomy" id="1620215"/>
    <lineage>
        <taxon>Bacteria</taxon>
        <taxon>Pseudomonadati</taxon>
        <taxon>Pseudomonadota</taxon>
        <taxon>Gammaproteobacteria</taxon>
        <taxon>Acidiferrobacterales</taxon>
        <taxon>Acidiferrobacteraceae</taxon>
        <taxon>Sulfuricaulis</taxon>
    </lineage>
</organism>
<dbReference type="OrthoDB" id="9811177at2"/>
<dbReference type="InParanoid" id="A0A1B4XFY4"/>
<dbReference type="RefSeq" id="WP_096360558.1">
    <property type="nucleotide sequence ID" value="NZ_AP014879.1"/>
</dbReference>
<keyword evidence="2" id="KW-0378">Hydrolase</keyword>
<dbReference type="CDD" id="cd07344">
    <property type="entry name" value="M48_yhfN_like"/>
    <property type="match status" value="1"/>
</dbReference>
<dbReference type="PANTHER" id="PTHR30399">
    <property type="entry name" value="UNCHARACTERIZED PROTEIN YGJP"/>
    <property type="match status" value="1"/>
</dbReference>
<evidence type="ECO:0000313" key="3">
    <source>
        <dbReference type="Proteomes" id="UP000243180"/>
    </source>
</evidence>
<dbReference type="InterPro" id="IPR053136">
    <property type="entry name" value="UTP_pyrophosphatase-like"/>
</dbReference>
<gene>
    <name evidence="2" type="ORF">SCL_1425</name>
</gene>
<dbReference type="EMBL" id="AP014879">
    <property type="protein sequence ID" value="BAV33736.1"/>
    <property type="molecule type" value="Genomic_DNA"/>
</dbReference>
<dbReference type="AlphaFoldDB" id="A0A1B4XFY4"/>
<evidence type="ECO:0000259" key="1">
    <source>
        <dbReference type="Pfam" id="PF01863"/>
    </source>
</evidence>
<dbReference type="Pfam" id="PF01863">
    <property type="entry name" value="YgjP-like"/>
    <property type="match status" value="1"/>
</dbReference>
<protein>
    <submittedName>
        <fullName evidence="2">Metal-dependent hydrolase</fullName>
    </submittedName>
</protein>
<dbReference type="PANTHER" id="PTHR30399:SF1">
    <property type="entry name" value="UTP PYROPHOSPHATASE"/>
    <property type="match status" value="1"/>
</dbReference>
<keyword evidence="3" id="KW-1185">Reference proteome</keyword>
<name>A0A1B4XFY4_9GAMM</name>
<reference evidence="2 3" key="1">
    <citation type="submission" date="2015-05" db="EMBL/GenBank/DDBJ databases">
        <title>Complete genome sequence of a sulfur-oxidizing gammaproteobacterium strain HA5.</title>
        <authorList>
            <person name="Miura A."/>
            <person name="Kojima H."/>
            <person name="Fukui M."/>
        </authorList>
    </citation>
    <scope>NUCLEOTIDE SEQUENCE [LARGE SCALE GENOMIC DNA]</scope>
    <source>
        <strain evidence="2 3">HA5</strain>
    </source>
</reference>
<sequence length="240" mass="27697">MPPSKALFEYRLRESARARHVRLRVTPHGGLEVVVPRGYNPARLPGLLERKQSWIRAALERTGAERLLNGPAPAWKLPEEIRLPALGRVWQVTARETGASRTAVRETGPGRLLIHGRITDEPAGRAALARWLVRQAYAHLAPPLEELSRQLDLSFQRLSFKRQRTRWGSCSHHKSISLNAKLLFLDPALVRYVMVHELCHLAEMNHSPRFWSLVRQHHADFRAHDRELRNGWKYVPRWAD</sequence>
<feature type="domain" description="YgjP-like metallopeptidase" evidence="1">
    <location>
        <begin position="19"/>
        <end position="230"/>
    </location>
</feature>
<dbReference type="GO" id="GO:0016787">
    <property type="term" value="F:hydrolase activity"/>
    <property type="evidence" value="ECO:0007669"/>
    <property type="project" value="UniProtKB-KW"/>
</dbReference>
<accession>A0A1B4XFY4</accession>